<proteinExistence type="predicted"/>
<accession>A0A554A114</accession>
<dbReference type="Proteomes" id="UP000318521">
    <property type="component" value="Unassembled WGS sequence"/>
</dbReference>
<dbReference type="SMART" id="SM00871">
    <property type="entry name" value="AraC_E_bind"/>
    <property type="match status" value="1"/>
</dbReference>
<gene>
    <name evidence="2" type="ORF">FN960_06445</name>
</gene>
<reference evidence="2 3" key="1">
    <citation type="submission" date="2019-07" db="EMBL/GenBank/DDBJ databases">
        <authorList>
            <person name="Park Y.J."/>
            <person name="Jeong S.E."/>
            <person name="Jung H.S."/>
        </authorList>
    </citation>
    <scope>NUCLEOTIDE SEQUENCE [LARGE SCALE GENOMIC DNA]</scope>
    <source>
        <strain evidence="3">P16(2019)</strain>
    </source>
</reference>
<protein>
    <recommendedName>
        <fullName evidence="1">AraC effector-binding domain-containing protein</fullName>
    </recommendedName>
</protein>
<organism evidence="2 3">
    <name type="scientific">Alkalicoccobacillus porphyridii</name>
    <dbReference type="NCBI Taxonomy" id="2597270"/>
    <lineage>
        <taxon>Bacteria</taxon>
        <taxon>Bacillati</taxon>
        <taxon>Bacillota</taxon>
        <taxon>Bacilli</taxon>
        <taxon>Bacillales</taxon>
        <taxon>Bacillaceae</taxon>
        <taxon>Alkalicoccobacillus</taxon>
    </lineage>
</organism>
<keyword evidence="3" id="KW-1185">Reference proteome</keyword>
<feature type="domain" description="AraC effector-binding" evidence="1">
    <location>
        <begin position="1"/>
        <end position="162"/>
    </location>
</feature>
<dbReference type="AlphaFoldDB" id="A0A554A114"/>
<name>A0A554A114_9BACI</name>
<dbReference type="RefSeq" id="WP_143847872.1">
    <property type="nucleotide sequence ID" value="NZ_VLXZ01000003.1"/>
</dbReference>
<dbReference type="SUPFAM" id="SSF55136">
    <property type="entry name" value="Probable bacterial effector-binding domain"/>
    <property type="match status" value="1"/>
</dbReference>
<comment type="caution">
    <text evidence="2">The sequence shown here is derived from an EMBL/GenBank/DDBJ whole genome shotgun (WGS) entry which is preliminary data.</text>
</comment>
<dbReference type="InterPro" id="IPR029441">
    <property type="entry name" value="Cass2"/>
</dbReference>
<dbReference type="EMBL" id="VLXZ01000003">
    <property type="protein sequence ID" value="TSB47373.1"/>
    <property type="molecule type" value="Genomic_DNA"/>
</dbReference>
<dbReference type="Pfam" id="PF14526">
    <property type="entry name" value="Cass2"/>
    <property type="match status" value="1"/>
</dbReference>
<dbReference type="Gene3D" id="3.20.80.10">
    <property type="entry name" value="Regulatory factor, effector binding domain"/>
    <property type="match status" value="1"/>
</dbReference>
<sequence length="167" mass="19145">MNSALVKVRKDILAVGYKWSGTFDEAIRGDIHHTITTLKKFSDFIPQLANPNQALGISIHDRPDGFTYYAAMEVLDFGPLLEGMQPIRLPANSYAEFIHKKEDDLSTAYDQVAEFFRENQTYKPYLDPEIETYDPLPIKVEIHPYDDVLSERPGFNILIPVQLKKIE</sequence>
<dbReference type="InterPro" id="IPR010499">
    <property type="entry name" value="AraC_E-bd"/>
</dbReference>
<evidence type="ECO:0000259" key="1">
    <source>
        <dbReference type="SMART" id="SM00871"/>
    </source>
</evidence>
<dbReference type="OrthoDB" id="2364201at2"/>
<dbReference type="InterPro" id="IPR011256">
    <property type="entry name" value="Reg_factor_effector_dom_sf"/>
</dbReference>
<evidence type="ECO:0000313" key="2">
    <source>
        <dbReference type="EMBL" id="TSB47373.1"/>
    </source>
</evidence>
<evidence type="ECO:0000313" key="3">
    <source>
        <dbReference type="Proteomes" id="UP000318521"/>
    </source>
</evidence>